<dbReference type="InterPro" id="IPR016047">
    <property type="entry name" value="M23ase_b-sheet_dom"/>
</dbReference>
<dbReference type="PANTHER" id="PTHR21666">
    <property type="entry name" value="PEPTIDASE-RELATED"/>
    <property type="match status" value="1"/>
</dbReference>
<evidence type="ECO:0000256" key="1">
    <source>
        <dbReference type="SAM" id="SignalP"/>
    </source>
</evidence>
<gene>
    <name evidence="3" type="ORF">NT6N_08770</name>
</gene>
<evidence type="ECO:0000313" key="3">
    <source>
        <dbReference type="EMBL" id="BDS05837.1"/>
    </source>
</evidence>
<dbReference type="GO" id="GO:0004222">
    <property type="term" value="F:metalloendopeptidase activity"/>
    <property type="evidence" value="ECO:0007669"/>
    <property type="project" value="TreeGrafter"/>
</dbReference>
<protein>
    <recommendedName>
        <fullName evidence="2">M23ase beta-sheet core domain-containing protein</fullName>
    </recommendedName>
</protein>
<dbReference type="PANTHER" id="PTHR21666:SF270">
    <property type="entry name" value="MUREIN HYDROLASE ACTIVATOR ENVC"/>
    <property type="match status" value="1"/>
</dbReference>
<dbReference type="KEGG" id="osu:NT6N_08770"/>
<dbReference type="CDD" id="cd12797">
    <property type="entry name" value="M23_peptidase"/>
    <property type="match status" value="1"/>
</dbReference>
<reference evidence="3" key="1">
    <citation type="submission" date="2024-07" db="EMBL/GenBank/DDBJ databases">
        <title>Complete genome sequence of Verrucomicrobiaceae bacterium NT6N.</title>
        <authorList>
            <person name="Huang C."/>
            <person name="Takami H."/>
            <person name="Hamasaki K."/>
        </authorList>
    </citation>
    <scope>NUCLEOTIDE SEQUENCE</scope>
    <source>
        <strain evidence="3">NT6N</strain>
    </source>
</reference>
<dbReference type="InterPro" id="IPR011055">
    <property type="entry name" value="Dup_hybrid_motif"/>
</dbReference>
<name>A0AAT9FIR9_9BACT</name>
<feature type="domain" description="M23ase beta-sheet core" evidence="2">
    <location>
        <begin position="86"/>
        <end position="188"/>
    </location>
</feature>
<dbReference type="AlphaFoldDB" id="A0AAT9FIR9"/>
<evidence type="ECO:0000259" key="2">
    <source>
        <dbReference type="Pfam" id="PF01551"/>
    </source>
</evidence>
<keyword evidence="1" id="KW-0732">Signal</keyword>
<dbReference type="Gene3D" id="2.70.70.10">
    <property type="entry name" value="Glucose Permease (Domain IIA)"/>
    <property type="match status" value="1"/>
</dbReference>
<sequence>MIPVIRRILSLTLLLSSALANTVGAEPANVVLPTVNDHIFRGESEKFYMYVHRNFEGKASKAWTAGKYGFVRNLKRTEDGVIGTKFHEGIDIKPIKRNRSNSPMDEVKSIASGVVAYTNNTAGRSNYGKYLVIEHSWDSGPLFSLYAHLAEIDVKVGERVTQGQKIALMGYTGSGINRERSHLHLELNILLSTQFETWHNKHFNSKNYHGNHNGINMAGLDIAGFYIAQNRDKSLTIPRFIKSRKVYYKITVPRHGPLEVATRYPWLLKGDSKTRSPSWEIAFTASGFPVSISPSMRKVSAPRVTSVRKCLSKHEYHTKGFISGTGYRASLSTSGNRFIELITGTMKQQPQ</sequence>
<dbReference type="SUPFAM" id="SSF51261">
    <property type="entry name" value="Duplicated hybrid motif"/>
    <property type="match status" value="1"/>
</dbReference>
<feature type="chain" id="PRO_5043826505" description="M23ase beta-sheet core domain-containing protein" evidence="1">
    <location>
        <begin position="26"/>
        <end position="351"/>
    </location>
</feature>
<organism evidence="3">
    <name type="scientific">Oceaniferula spumae</name>
    <dbReference type="NCBI Taxonomy" id="2979115"/>
    <lineage>
        <taxon>Bacteria</taxon>
        <taxon>Pseudomonadati</taxon>
        <taxon>Verrucomicrobiota</taxon>
        <taxon>Verrucomicrobiia</taxon>
        <taxon>Verrucomicrobiales</taxon>
        <taxon>Verrucomicrobiaceae</taxon>
        <taxon>Oceaniferula</taxon>
    </lineage>
</organism>
<dbReference type="Pfam" id="PF01551">
    <property type="entry name" value="Peptidase_M23"/>
    <property type="match status" value="1"/>
</dbReference>
<proteinExistence type="predicted"/>
<feature type="signal peptide" evidence="1">
    <location>
        <begin position="1"/>
        <end position="25"/>
    </location>
</feature>
<accession>A0AAT9FIR9</accession>
<dbReference type="EMBL" id="AP026866">
    <property type="protein sequence ID" value="BDS05837.1"/>
    <property type="molecule type" value="Genomic_DNA"/>
</dbReference>
<dbReference type="InterPro" id="IPR050570">
    <property type="entry name" value="Cell_wall_metabolism_enzyme"/>
</dbReference>